<keyword evidence="13" id="KW-1185">Reference proteome</keyword>
<evidence type="ECO:0000256" key="4">
    <source>
        <dbReference type="ARBA" id="ARBA00022692"/>
    </source>
</evidence>
<evidence type="ECO:0000256" key="8">
    <source>
        <dbReference type="ARBA" id="ARBA00023170"/>
    </source>
</evidence>
<reference evidence="12 13" key="1">
    <citation type="journal article" date="2014" name="PLoS Genet.">
        <title>Analysis of the Phlebiopsis gigantea genome, transcriptome and secretome provides insight into its pioneer colonization strategies of wood.</title>
        <authorList>
            <person name="Hori C."/>
            <person name="Ishida T."/>
            <person name="Igarashi K."/>
            <person name="Samejima M."/>
            <person name="Suzuki H."/>
            <person name="Master E."/>
            <person name="Ferreira P."/>
            <person name="Ruiz-Duenas F.J."/>
            <person name="Held B."/>
            <person name="Canessa P."/>
            <person name="Larrondo L.F."/>
            <person name="Schmoll M."/>
            <person name="Druzhinina I.S."/>
            <person name="Kubicek C.P."/>
            <person name="Gaskell J.A."/>
            <person name="Kersten P."/>
            <person name="St John F."/>
            <person name="Glasner J."/>
            <person name="Sabat G."/>
            <person name="Splinter BonDurant S."/>
            <person name="Syed K."/>
            <person name="Yadav J."/>
            <person name="Mgbeahuruike A.C."/>
            <person name="Kovalchuk A."/>
            <person name="Asiegbu F.O."/>
            <person name="Lackner G."/>
            <person name="Hoffmeister D."/>
            <person name="Rencoret J."/>
            <person name="Gutierrez A."/>
            <person name="Sun H."/>
            <person name="Lindquist E."/>
            <person name="Barry K."/>
            <person name="Riley R."/>
            <person name="Grigoriev I.V."/>
            <person name="Henrissat B."/>
            <person name="Kues U."/>
            <person name="Berka R.M."/>
            <person name="Martinez A.T."/>
            <person name="Covert S.F."/>
            <person name="Blanchette R.A."/>
            <person name="Cullen D."/>
        </authorList>
    </citation>
    <scope>NUCLEOTIDE SEQUENCE [LARGE SCALE GENOMIC DNA]</scope>
    <source>
        <strain evidence="12 13">11061_1 CR5-6</strain>
    </source>
</reference>
<dbReference type="EMBL" id="KN840543">
    <property type="protein sequence ID" value="KIP05461.1"/>
    <property type="molecule type" value="Genomic_DNA"/>
</dbReference>
<dbReference type="PANTHER" id="PTHR28097:SF1">
    <property type="entry name" value="PHEROMONE A FACTOR RECEPTOR"/>
    <property type="match status" value="1"/>
</dbReference>
<comment type="subcellular location">
    <subcellularLocation>
        <location evidence="1">Membrane</location>
        <topology evidence="1">Multi-pass membrane protein</topology>
    </subcellularLocation>
</comment>
<evidence type="ECO:0000313" key="13">
    <source>
        <dbReference type="Proteomes" id="UP000053257"/>
    </source>
</evidence>
<feature type="transmembrane region" description="Helical" evidence="11">
    <location>
        <begin position="37"/>
        <end position="60"/>
    </location>
</feature>
<evidence type="ECO:0000256" key="3">
    <source>
        <dbReference type="ARBA" id="ARBA00022507"/>
    </source>
</evidence>
<keyword evidence="9" id="KW-0807">Transducer</keyword>
<evidence type="ECO:0000313" key="12">
    <source>
        <dbReference type="EMBL" id="KIP05461.1"/>
    </source>
</evidence>
<dbReference type="OrthoDB" id="2874149at2759"/>
<evidence type="ECO:0000256" key="1">
    <source>
        <dbReference type="ARBA" id="ARBA00004141"/>
    </source>
</evidence>
<dbReference type="PRINTS" id="PR00899">
    <property type="entry name" value="GPCRSTE3"/>
</dbReference>
<keyword evidence="7 11" id="KW-0472">Membrane</keyword>
<dbReference type="GO" id="GO:0004932">
    <property type="term" value="F:mating-type factor pheromone receptor activity"/>
    <property type="evidence" value="ECO:0007669"/>
    <property type="project" value="InterPro"/>
</dbReference>
<feature type="transmembrane region" description="Helical" evidence="11">
    <location>
        <begin position="12"/>
        <end position="30"/>
    </location>
</feature>
<keyword evidence="6" id="KW-0297">G-protein coupled receptor</keyword>
<comment type="similarity">
    <text evidence="2">Belongs to the G-protein coupled receptor 4 family.</text>
</comment>
<evidence type="ECO:0000256" key="11">
    <source>
        <dbReference type="SAM" id="Phobius"/>
    </source>
</evidence>
<sequence length="444" mass="49335">MVPWQTEQTLLTAFSFIAFCLVSVPLYWHLEAWNVGCVLYIGWVGSYTLIQFINCVVWRDNAINWAPVWCDIVIRIMFVTPHAILAASLVINRRLYKIASTSSVSTSRAERRRAILIDLAIGMGIPIATMIIMWFIQGHRFNIYEGIGPLAPIPNTYFQMFVTNGLCIIIGLVSSGFCIGTLRAFLKRRRQFSELLKSNNNLTFNRYLRLMALAGIELLATIPLSVWLLVRDTQQPIYVWRGLGDMHSGYSRIEQYPTIEWMLIPGAQESLTLQPWLTVSCAFVFFVFFGLAEEARTHYRLAFTSVAKRLGLSTGAGSMGSSSGWGPSKGSKLGATIPSFVQRSFPTGSGGMASRHRRDSLDSFSDKLSTDISIGDLEGFEKGPYSPTDSAASAFAPTPTDGNEDRKPPHVVRPDSGVVVGIEIVTDRRSVDVPKSVRDDSHMV</sequence>
<dbReference type="InterPro" id="IPR001499">
    <property type="entry name" value="GPCR_STE3"/>
</dbReference>
<protein>
    <submittedName>
        <fullName evidence="12">Mating-type-like pheromone receptor</fullName>
    </submittedName>
</protein>
<feature type="region of interest" description="Disordered" evidence="10">
    <location>
        <begin position="378"/>
        <end position="415"/>
    </location>
</feature>
<keyword evidence="8 12" id="KW-0675">Receptor</keyword>
<dbReference type="PANTHER" id="PTHR28097">
    <property type="entry name" value="PHEROMONE A FACTOR RECEPTOR"/>
    <property type="match status" value="1"/>
</dbReference>
<dbReference type="CDD" id="cd14966">
    <property type="entry name" value="7tmD_STE3"/>
    <property type="match status" value="1"/>
</dbReference>
<keyword evidence="4 11" id="KW-0812">Transmembrane</keyword>
<proteinExistence type="inferred from homology"/>
<dbReference type="GO" id="GO:0005886">
    <property type="term" value="C:plasma membrane"/>
    <property type="evidence" value="ECO:0007669"/>
    <property type="project" value="TreeGrafter"/>
</dbReference>
<name>A0A0C3RVR7_PHLG1</name>
<keyword evidence="5 11" id="KW-1133">Transmembrane helix</keyword>
<dbReference type="AlphaFoldDB" id="A0A0C3RVR7"/>
<keyword evidence="3" id="KW-0589">Pheromone response</keyword>
<dbReference type="HOGENOM" id="CLU_027592_0_2_1"/>
<feature type="transmembrane region" description="Helical" evidence="11">
    <location>
        <begin position="72"/>
        <end position="92"/>
    </location>
</feature>
<dbReference type="Pfam" id="PF02076">
    <property type="entry name" value="STE3"/>
    <property type="match status" value="1"/>
</dbReference>
<evidence type="ECO:0000256" key="10">
    <source>
        <dbReference type="SAM" id="MobiDB-lite"/>
    </source>
</evidence>
<dbReference type="STRING" id="745531.A0A0C3RVR7"/>
<feature type="transmembrane region" description="Helical" evidence="11">
    <location>
        <begin position="113"/>
        <end position="136"/>
    </location>
</feature>
<accession>A0A0C3RVR7</accession>
<evidence type="ECO:0000256" key="5">
    <source>
        <dbReference type="ARBA" id="ARBA00022989"/>
    </source>
</evidence>
<feature type="transmembrane region" description="Helical" evidence="11">
    <location>
        <begin position="156"/>
        <end position="186"/>
    </location>
</feature>
<feature type="transmembrane region" description="Helical" evidence="11">
    <location>
        <begin position="207"/>
        <end position="230"/>
    </location>
</feature>
<gene>
    <name evidence="12" type="ORF">PHLGIDRAFT_92182</name>
</gene>
<evidence type="ECO:0000256" key="2">
    <source>
        <dbReference type="ARBA" id="ARBA00011085"/>
    </source>
</evidence>
<evidence type="ECO:0000256" key="6">
    <source>
        <dbReference type="ARBA" id="ARBA00023040"/>
    </source>
</evidence>
<evidence type="ECO:0000256" key="9">
    <source>
        <dbReference type="ARBA" id="ARBA00023224"/>
    </source>
</evidence>
<dbReference type="Proteomes" id="UP000053257">
    <property type="component" value="Unassembled WGS sequence"/>
</dbReference>
<feature type="transmembrane region" description="Helical" evidence="11">
    <location>
        <begin position="273"/>
        <end position="292"/>
    </location>
</feature>
<organism evidence="12 13">
    <name type="scientific">Phlebiopsis gigantea (strain 11061_1 CR5-6)</name>
    <name type="common">White-rot fungus</name>
    <name type="synonym">Peniophora gigantea</name>
    <dbReference type="NCBI Taxonomy" id="745531"/>
    <lineage>
        <taxon>Eukaryota</taxon>
        <taxon>Fungi</taxon>
        <taxon>Dikarya</taxon>
        <taxon>Basidiomycota</taxon>
        <taxon>Agaricomycotina</taxon>
        <taxon>Agaricomycetes</taxon>
        <taxon>Polyporales</taxon>
        <taxon>Phanerochaetaceae</taxon>
        <taxon>Phlebiopsis</taxon>
    </lineage>
</organism>
<evidence type="ECO:0000256" key="7">
    <source>
        <dbReference type="ARBA" id="ARBA00023136"/>
    </source>
</evidence>
<dbReference type="GO" id="GO:0000750">
    <property type="term" value="P:pheromone-dependent signal transduction involved in conjugation with cellular fusion"/>
    <property type="evidence" value="ECO:0007669"/>
    <property type="project" value="TreeGrafter"/>
</dbReference>